<comment type="caution">
    <text evidence="4">The sequence shown here is derived from an EMBL/GenBank/DDBJ whole genome shotgun (WGS) entry which is preliminary data.</text>
</comment>
<feature type="transmembrane region" description="Helical" evidence="2">
    <location>
        <begin position="85"/>
        <end position="107"/>
    </location>
</feature>
<dbReference type="SUPFAM" id="SSF54001">
    <property type="entry name" value="Cysteine proteinases"/>
    <property type="match status" value="1"/>
</dbReference>
<name>A0A0T6LXN6_WENVI</name>
<feature type="region of interest" description="Disordered" evidence="1">
    <location>
        <begin position="1"/>
        <end position="45"/>
    </location>
</feature>
<dbReference type="InterPro" id="IPR052901">
    <property type="entry name" value="Bact_TGase-like"/>
</dbReference>
<dbReference type="Proteomes" id="UP000050867">
    <property type="component" value="Unassembled WGS sequence"/>
</dbReference>
<keyword evidence="5" id="KW-1185">Reference proteome</keyword>
<protein>
    <recommendedName>
        <fullName evidence="3">Transglutaminase-like domain-containing protein</fullName>
    </recommendedName>
</protein>
<dbReference type="InterPro" id="IPR002931">
    <property type="entry name" value="Transglutaminase-like"/>
</dbReference>
<feature type="region of interest" description="Disordered" evidence="1">
    <location>
        <begin position="590"/>
        <end position="646"/>
    </location>
</feature>
<feature type="domain" description="Transglutaminase-like" evidence="3">
    <location>
        <begin position="517"/>
        <end position="591"/>
    </location>
</feature>
<feature type="compositionally biased region" description="Basic and acidic residues" evidence="1">
    <location>
        <begin position="607"/>
        <end position="622"/>
    </location>
</feature>
<dbReference type="PANTHER" id="PTHR42736">
    <property type="entry name" value="PROTEIN-GLUTAMINE GAMMA-GLUTAMYLTRANSFERASE"/>
    <property type="match status" value="1"/>
</dbReference>
<feature type="compositionally biased region" description="Low complexity" evidence="1">
    <location>
        <begin position="590"/>
        <end position="606"/>
    </location>
</feature>
<dbReference type="EMBL" id="LLZU01000003">
    <property type="protein sequence ID" value="KRV50878.1"/>
    <property type="molecule type" value="Genomic_DNA"/>
</dbReference>
<dbReference type="Pfam" id="PF01841">
    <property type="entry name" value="Transglut_core"/>
    <property type="match status" value="1"/>
</dbReference>
<evidence type="ECO:0000259" key="3">
    <source>
        <dbReference type="SMART" id="SM00460"/>
    </source>
</evidence>
<evidence type="ECO:0000313" key="4">
    <source>
        <dbReference type="EMBL" id="KRV50878.1"/>
    </source>
</evidence>
<sequence>MTTPPRTGARTTGLAGGFPDSGYDGPSWAPPRPRAPREERPAPRRVTGQWTLGRTRRLWSLLPVAGLVGTAGFGFHRVFETSALLPVLLVAVPAPMALSLGLTWLLGRRRAAPLWPSLLLTVVAWVAVVCGTLFRDDGGPLPTGDALGRVWSALLDSPHAILSSILPVPDEPELLVLAHAVVWLASFTATELALRTRTALLPAAPAVLAFGFPLVLGVGGPGSNVPLAAGLVAFAAVLVLLRSRAAASGVRGLAVALPLVAVLTVLAGLLGPHAPGLSAREPLDLRDSVSTPVRHPQTTSPLDHIAAWMRNPDTELFTVRSGAEANWRLMVLDQYNGAIWTSDASFAPSGGNVPAVRDADPGDRRALEQEVTVQDLPGIWLPAADRPTSVDLPDSVPVFVDPRSGMLSTGTDGPVGAKVNSGLTYTAESELPVYDVKRLQYAPTADDPGATELVRTDADGQPIPALETFRELAAEATAGSSYPYQQAVKLADWLRENQQFDPRAVSGHSYRALEFFLTESHTGTSEQFAASFAVMARSLGLPTRIAVGFRPGTVVDDASGGTTRQVTGADALAWPEVEFEGIGWVPFYPTPAEASSGGSSAAPAGQPKEREEVDQQITEKPRASQPEGEDQEGTTATGGRADDGGGPPVWVYPPLGVVVLAAAYVLYALWRPRRRRSRRRNAPDSGGQVLGAWEQIVERLTEIGLPPTCAHTATEVAAFGSHQVGGAAGDHLPELARLVNEVGYGGRSPDRATAQAAWRHCDAVERIVVRSVPTRERLRRTLHPRALRRR</sequence>
<accession>A0A0T6LXN6</accession>
<dbReference type="InterPro" id="IPR021878">
    <property type="entry name" value="TgpA_N"/>
</dbReference>
<dbReference type="Pfam" id="PF11992">
    <property type="entry name" value="TgpA_N"/>
    <property type="match status" value="1"/>
</dbReference>
<reference evidence="4 5" key="1">
    <citation type="submission" date="2015-10" db="EMBL/GenBank/DDBJ databases">
        <title>Draft genome sequence of pyrrolomycin-producing Streptomyces vitaminophilus.</title>
        <authorList>
            <person name="Graham D.E."/>
            <person name="Mahan K.M."/>
            <person name="Klingeman D.M."/>
            <person name="Hettich R.L."/>
            <person name="Parry R.J."/>
        </authorList>
    </citation>
    <scope>NUCLEOTIDE SEQUENCE [LARGE SCALE GENOMIC DNA]</scope>
    <source>
        <strain evidence="4 5">ATCC 31673</strain>
    </source>
</reference>
<evidence type="ECO:0000256" key="2">
    <source>
        <dbReference type="SAM" id="Phobius"/>
    </source>
</evidence>
<keyword evidence="2" id="KW-0812">Transmembrane</keyword>
<dbReference type="Pfam" id="PF13559">
    <property type="entry name" value="DUF4129"/>
    <property type="match status" value="1"/>
</dbReference>
<evidence type="ECO:0000256" key="1">
    <source>
        <dbReference type="SAM" id="MobiDB-lite"/>
    </source>
</evidence>
<dbReference type="SMART" id="SM00460">
    <property type="entry name" value="TGc"/>
    <property type="match status" value="1"/>
</dbReference>
<gene>
    <name evidence="4" type="ORF">AQ490_13070</name>
</gene>
<feature type="transmembrane region" description="Helical" evidence="2">
    <location>
        <begin position="114"/>
        <end position="134"/>
    </location>
</feature>
<keyword evidence="2" id="KW-0472">Membrane</keyword>
<organism evidence="4 5">
    <name type="scientific">Wenjunlia vitaminophila</name>
    <name type="common">Streptomyces vitaminophilus</name>
    <dbReference type="NCBI Taxonomy" id="76728"/>
    <lineage>
        <taxon>Bacteria</taxon>
        <taxon>Bacillati</taxon>
        <taxon>Actinomycetota</taxon>
        <taxon>Actinomycetes</taxon>
        <taxon>Kitasatosporales</taxon>
        <taxon>Streptomycetaceae</taxon>
        <taxon>Wenjunlia</taxon>
    </lineage>
</organism>
<proteinExistence type="predicted"/>
<feature type="transmembrane region" description="Helical" evidence="2">
    <location>
        <begin position="199"/>
        <end position="219"/>
    </location>
</feature>
<keyword evidence="2" id="KW-1133">Transmembrane helix</keyword>
<evidence type="ECO:0000313" key="5">
    <source>
        <dbReference type="Proteomes" id="UP000050867"/>
    </source>
</evidence>
<feature type="transmembrane region" description="Helical" evidence="2">
    <location>
        <begin position="58"/>
        <end position="79"/>
    </location>
</feature>
<feature type="transmembrane region" description="Helical" evidence="2">
    <location>
        <begin position="253"/>
        <end position="271"/>
    </location>
</feature>
<dbReference type="Gene3D" id="3.10.620.30">
    <property type="match status" value="1"/>
</dbReference>
<dbReference type="RefSeq" id="WP_018383639.1">
    <property type="nucleotide sequence ID" value="NZ_LLZU01000003.1"/>
</dbReference>
<dbReference type="InterPro" id="IPR038765">
    <property type="entry name" value="Papain-like_cys_pep_sf"/>
</dbReference>
<feature type="transmembrane region" description="Helical" evidence="2">
    <location>
        <begin position="650"/>
        <end position="670"/>
    </location>
</feature>
<dbReference type="STRING" id="76728.AQ490_13070"/>
<dbReference type="eggNOG" id="COG1305">
    <property type="taxonomic scope" value="Bacteria"/>
</dbReference>
<dbReference type="PANTHER" id="PTHR42736:SF1">
    <property type="entry name" value="PROTEIN-GLUTAMINE GAMMA-GLUTAMYLTRANSFERASE"/>
    <property type="match status" value="1"/>
</dbReference>
<feature type="transmembrane region" description="Helical" evidence="2">
    <location>
        <begin position="225"/>
        <end position="241"/>
    </location>
</feature>
<dbReference type="AlphaFoldDB" id="A0A0T6LXN6"/>
<feature type="transmembrane region" description="Helical" evidence="2">
    <location>
        <begin position="174"/>
        <end position="194"/>
    </location>
</feature>
<dbReference type="InterPro" id="IPR025403">
    <property type="entry name" value="TgpA-like_C"/>
</dbReference>
<feature type="compositionally biased region" description="Low complexity" evidence="1">
    <location>
        <begin position="1"/>
        <end position="13"/>
    </location>
</feature>